<dbReference type="PANTHER" id="PTHR14379:SF6">
    <property type="entry name" value="EMB|CAB71880.1"/>
    <property type="match status" value="1"/>
</dbReference>
<evidence type="ECO:0000313" key="4">
    <source>
        <dbReference type="Proteomes" id="UP001174677"/>
    </source>
</evidence>
<dbReference type="CDD" id="cd08824">
    <property type="entry name" value="LOTUS"/>
    <property type="match status" value="2"/>
</dbReference>
<feature type="region of interest" description="Disordered" evidence="1">
    <location>
        <begin position="592"/>
        <end position="622"/>
    </location>
</feature>
<feature type="compositionally biased region" description="Basic and acidic residues" evidence="1">
    <location>
        <begin position="364"/>
        <end position="378"/>
    </location>
</feature>
<dbReference type="InterPro" id="IPR021139">
    <property type="entry name" value="NYN"/>
</dbReference>
<name>A0ABQ9LQJ3_HEVBR</name>
<feature type="compositionally biased region" description="Basic and acidic residues" evidence="1">
    <location>
        <begin position="487"/>
        <end position="500"/>
    </location>
</feature>
<feature type="region of interest" description="Disordered" evidence="1">
    <location>
        <begin position="863"/>
        <end position="929"/>
    </location>
</feature>
<feature type="domain" description="HTH OST-type" evidence="2">
    <location>
        <begin position="778"/>
        <end position="856"/>
    </location>
</feature>
<evidence type="ECO:0000313" key="3">
    <source>
        <dbReference type="EMBL" id="KAJ9170251.1"/>
    </source>
</evidence>
<accession>A0ABQ9LQJ3</accession>
<feature type="compositionally biased region" description="Basic and acidic residues" evidence="1">
    <location>
        <begin position="737"/>
        <end position="751"/>
    </location>
</feature>
<dbReference type="PROSITE" id="PS51644">
    <property type="entry name" value="HTH_OST"/>
    <property type="match status" value="2"/>
</dbReference>
<dbReference type="InterPro" id="IPR041966">
    <property type="entry name" value="LOTUS-like"/>
</dbReference>
<organism evidence="3 4">
    <name type="scientific">Hevea brasiliensis</name>
    <name type="common">Para rubber tree</name>
    <name type="synonym">Siphonia brasiliensis</name>
    <dbReference type="NCBI Taxonomy" id="3981"/>
    <lineage>
        <taxon>Eukaryota</taxon>
        <taxon>Viridiplantae</taxon>
        <taxon>Streptophyta</taxon>
        <taxon>Embryophyta</taxon>
        <taxon>Tracheophyta</taxon>
        <taxon>Spermatophyta</taxon>
        <taxon>Magnoliopsida</taxon>
        <taxon>eudicotyledons</taxon>
        <taxon>Gunneridae</taxon>
        <taxon>Pentapetalae</taxon>
        <taxon>rosids</taxon>
        <taxon>fabids</taxon>
        <taxon>Malpighiales</taxon>
        <taxon>Euphorbiaceae</taxon>
        <taxon>Crotonoideae</taxon>
        <taxon>Micrandreae</taxon>
        <taxon>Hevea</taxon>
    </lineage>
</organism>
<keyword evidence="4" id="KW-1185">Reference proteome</keyword>
<feature type="region of interest" description="Disordered" evidence="1">
    <location>
        <begin position="356"/>
        <end position="450"/>
    </location>
</feature>
<feature type="compositionally biased region" description="Basic and acidic residues" evidence="1">
    <location>
        <begin position="901"/>
        <end position="910"/>
    </location>
</feature>
<feature type="region of interest" description="Disordered" evidence="1">
    <location>
        <begin position="730"/>
        <end position="773"/>
    </location>
</feature>
<feature type="domain" description="HTH OST-type" evidence="2">
    <location>
        <begin position="261"/>
        <end position="333"/>
    </location>
</feature>
<proteinExistence type="predicted"/>
<feature type="compositionally biased region" description="Polar residues" evidence="1">
    <location>
        <begin position="537"/>
        <end position="564"/>
    </location>
</feature>
<dbReference type="Proteomes" id="UP001174677">
    <property type="component" value="Chromosome 10"/>
</dbReference>
<feature type="compositionally biased region" description="Basic and acidic residues" evidence="1">
    <location>
        <begin position="525"/>
        <end position="535"/>
    </location>
</feature>
<feature type="region of interest" description="Disordered" evidence="1">
    <location>
        <begin position="463"/>
        <end position="568"/>
    </location>
</feature>
<feature type="compositionally biased region" description="Polar residues" evidence="1">
    <location>
        <begin position="866"/>
        <end position="877"/>
    </location>
</feature>
<sequence length="1051" mass="116797">MILKPLSSKTHFLSPSPSSSPFPYSILVSYLCTSPATLPSRFHSLRRLQEEESRNVKISVWWDFENCNLPAGVNVYKVAHLITAAIRANGMKGPIQITAFGDVLQLSRANQEALSSTGISLTHIPNGGKNSADRSLLVDLMYWVSQNPPPAHLFLISGDRDFAGVLHRLRMNNYNILLASSNSASSVLCSAASIMWRWNALVRGENLNGKIFNQPPDGPYGSWYGHYKVPLEDPFSVDEQSTCSQSEELTEASSETKVRPIPKEVMKQVRDILSLYPKGISITELRSELGKRNVGIDKDFYGYKKFSRFLLSMPNILKLQYIGDGQFVARAVIAKPEPYEPNPYNTGAVVTDVDQHPAKTLKPNGEDKPISGSVDRKNVMPLSPELNTERPTRKVQQSPPAEKPVKMDIEQPPKEMEEPPSIGENDVEVAKAQVAEDNPMPMKQQDSKSEVGFLKKIWRRWFGSNDDSSSGIKGYDISNKSHTYGDNSEKKSENTLDKCGRSGNGDNSEKKSESTIEICGTSDDGLEKKEVEKNFVKSPNQENGRLPPTSRSSNSDLGKETSMSYEPHTEISGRSLGFFSLIMRWWKFGGNSPNSDSSAGQPSKEDSSTDQPSKELEQINSYSGKHEIFSEDSFWKEMESFLDSRRGSLVVLQSKTREQMARDLQMDGPVVLRSLTESDVLKLVGMLISEKKWLEENPSEASPFKLTLSTGNNTLFGDSRASNGLRSIFLSTPSQSDSKRQPNRNGDERNGRIQNISPAGVSQPVSYRKPSEKSRSETLINCQKLVNELLEEFPEGYNICSFRKLFLERYGYHLDVQKLGHQKLASLLQELRGVKIESSYIIPSSIAPNCSIQDSAVPNVQECDSVHTSATSGSELSDASKDDESDSTWEELGPVDNTGSSRKDPEEKSTFTHYEPSVSDDEFSETEREFLTGTREGGLAKSGMNNEDSSLLQILDSWYSSKDGVKKKDKPENVQDMVDCAKNALQPSDPLELGTKIDSSLRNYGQKQKPQKRYSFVADPDDNNLDANNSNKLIDGIIVSLKKSGESGMRS</sequence>
<dbReference type="InterPro" id="IPR024768">
    <property type="entry name" value="Marf1"/>
</dbReference>
<gene>
    <name evidence="3" type="ORF">P3X46_018373</name>
</gene>
<dbReference type="PANTHER" id="PTHR14379">
    <property type="entry name" value="LIMKAIN B LKAP"/>
    <property type="match status" value="1"/>
</dbReference>
<dbReference type="Gene3D" id="3.40.50.1010">
    <property type="entry name" value="5'-nuclease"/>
    <property type="match status" value="1"/>
</dbReference>
<dbReference type="EMBL" id="JARPOI010000010">
    <property type="protein sequence ID" value="KAJ9170251.1"/>
    <property type="molecule type" value="Genomic_DNA"/>
</dbReference>
<feature type="compositionally biased region" description="Basic and acidic residues" evidence="1">
    <location>
        <begin position="603"/>
        <end position="617"/>
    </location>
</feature>
<dbReference type="InterPro" id="IPR025605">
    <property type="entry name" value="OST-HTH/LOTUS_dom"/>
</dbReference>
<protein>
    <recommendedName>
        <fullName evidence="2">HTH OST-type domain-containing protein</fullName>
    </recommendedName>
</protein>
<comment type="caution">
    <text evidence="3">The sequence shown here is derived from an EMBL/GenBank/DDBJ whole genome shotgun (WGS) entry which is preliminary data.</text>
</comment>
<dbReference type="Pfam" id="PF12872">
    <property type="entry name" value="OST-HTH"/>
    <property type="match status" value="2"/>
</dbReference>
<feature type="region of interest" description="Disordered" evidence="1">
    <location>
        <begin position="1002"/>
        <end position="1029"/>
    </location>
</feature>
<evidence type="ECO:0000259" key="2">
    <source>
        <dbReference type="PROSITE" id="PS51644"/>
    </source>
</evidence>
<feature type="compositionally biased region" description="Polar residues" evidence="1">
    <location>
        <begin position="592"/>
        <end position="601"/>
    </location>
</feature>
<feature type="compositionally biased region" description="Basic and acidic residues" evidence="1">
    <location>
        <begin position="403"/>
        <end position="417"/>
    </location>
</feature>
<reference evidence="3 4" key="1">
    <citation type="journal article" date="2023" name="Plant Biotechnol. J.">
        <title>Chromosome-level wild Hevea brasiliensis genome provides new tools for genomic-assisted breeding and valuable loci to elevate rubber yield.</title>
        <authorList>
            <person name="Cheng H."/>
            <person name="Song X."/>
            <person name="Hu Y."/>
            <person name="Wu T."/>
            <person name="Yang Q."/>
            <person name="An Z."/>
            <person name="Feng S."/>
            <person name="Deng Z."/>
            <person name="Wu W."/>
            <person name="Zeng X."/>
            <person name="Tu M."/>
            <person name="Wang X."/>
            <person name="Huang H."/>
        </authorList>
    </citation>
    <scope>NUCLEOTIDE SEQUENCE [LARGE SCALE GENOMIC DNA]</scope>
    <source>
        <strain evidence="3">MT/VB/25A 57/8</strain>
    </source>
</reference>
<evidence type="ECO:0000256" key="1">
    <source>
        <dbReference type="SAM" id="MobiDB-lite"/>
    </source>
</evidence>
<dbReference type="Gene3D" id="3.30.420.610">
    <property type="entry name" value="LOTUS domain-like"/>
    <property type="match status" value="2"/>
</dbReference>
<dbReference type="CDD" id="cd10910">
    <property type="entry name" value="PIN_limkain_b1_N_like"/>
    <property type="match status" value="1"/>
</dbReference>
<dbReference type="Pfam" id="PF01936">
    <property type="entry name" value="NYN"/>
    <property type="match status" value="1"/>
</dbReference>